<comment type="subcellular location">
    <subcellularLocation>
        <location evidence="1">Cell membrane</location>
        <topology evidence="1">Multi-pass membrane protein</topology>
    </subcellularLocation>
</comment>
<dbReference type="PANTHER" id="PTHR43370">
    <property type="entry name" value="SUGAR ABC TRANSPORTER INTEGRAL MEMBRANE PROTEIN-RELATED"/>
    <property type="match status" value="1"/>
</dbReference>
<evidence type="ECO:0000256" key="3">
    <source>
        <dbReference type="ARBA" id="ARBA00022692"/>
    </source>
</evidence>
<dbReference type="Pfam" id="PF02653">
    <property type="entry name" value="BPD_transp_2"/>
    <property type="match status" value="1"/>
</dbReference>
<proteinExistence type="predicted"/>
<dbReference type="Proteomes" id="UP000585609">
    <property type="component" value="Unassembled WGS sequence"/>
</dbReference>
<feature type="transmembrane region" description="Helical" evidence="6">
    <location>
        <begin position="276"/>
        <end position="299"/>
    </location>
</feature>
<dbReference type="Proteomes" id="UP000574717">
    <property type="component" value="Unassembled WGS sequence"/>
</dbReference>
<protein>
    <submittedName>
        <fullName evidence="9">Simple sugar transport system permease protein</fullName>
    </submittedName>
</protein>
<evidence type="ECO:0000256" key="6">
    <source>
        <dbReference type="SAM" id="Phobius"/>
    </source>
</evidence>
<feature type="transmembrane region" description="Helical" evidence="6">
    <location>
        <begin position="52"/>
        <end position="72"/>
    </location>
</feature>
<keyword evidence="3 6" id="KW-0812">Transmembrane</keyword>
<feature type="transmembrane region" description="Helical" evidence="6">
    <location>
        <begin position="245"/>
        <end position="264"/>
    </location>
</feature>
<evidence type="ECO:0000313" key="10">
    <source>
        <dbReference type="Proteomes" id="UP000574717"/>
    </source>
</evidence>
<sequence length="336" mass="36133">MFREEVLAISVLYEMLPTLLNFTLAFGAVTAIAAMGGVIAERSGVINIALEGIMRIGAFTSVTAAYFWGYHFSNDPIFFELSPWIGLLAAILGGALVGLLHAYICVTWKGNQIVNGVAINIFSYGGMTYLLMQIFGTAGHSPPVPLAFANRPIVIPWIDPYSFLGKVLWQQTVFTYIALVLPILLYLFLFETTWGLRLRAVGEHPRAADTLGINVFKSRYFAVIVSGVLAGIAGANISLGISNLFTIHVPAGGGFIALAAMIFGKWNPLGALGASFFFAFFRALEVAIAVSFPALLAYIPRGVFLATPYLLTILVLAGFVGRAVPPQAIGQPYEKG</sequence>
<dbReference type="PANTHER" id="PTHR43370:SF1">
    <property type="entry name" value="GUANOSINE ABC TRANSPORTER PERMEASE PROTEIN NUPQ"/>
    <property type="match status" value="1"/>
</dbReference>
<name>A0A6V8PBN9_9ACTN</name>
<keyword evidence="9" id="KW-0762">Sugar transport</keyword>
<feature type="transmembrane region" description="Helical" evidence="6">
    <location>
        <begin position="168"/>
        <end position="189"/>
    </location>
</feature>
<dbReference type="EMBL" id="BLRW01000030">
    <property type="protein sequence ID" value="GFP22914.1"/>
    <property type="molecule type" value="Genomic_DNA"/>
</dbReference>
<dbReference type="GO" id="GO:0022857">
    <property type="term" value="F:transmembrane transporter activity"/>
    <property type="evidence" value="ECO:0007669"/>
    <property type="project" value="InterPro"/>
</dbReference>
<evidence type="ECO:0000256" key="4">
    <source>
        <dbReference type="ARBA" id="ARBA00022989"/>
    </source>
</evidence>
<evidence type="ECO:0000256" key="5">
    <source>
        <dbReference type="ARBA" id="ARBA00023136"/>
    </source>
</evidence>
<keyword evidence="2" id="KW-1003">Cell membrane</keyword>
<gene>
    <name evidence="7" type="ORF">HKBW3S03_00472</name>
    <name evidence="8" type="ORF">HKBW3S09_00381</name>
    <name evidence="9" type="ORF">HKBW3S34_00390</name>
</gene>
<dbReference type="Proteomes" id="UP000588083">
    <property type="component" value="Unassembled WGS sequence"/>
</dbReference>
<dbReference type="InterPro" id="IPR001851">
    <property type="entry name" value="ABC_transp_permease"/>
</dbReference>
<dbReference type="EMBL" id="BLRU01000025">
    <property type="protein sequence ID" value="GFP18968.1"/>
    <property type="molecule type" value="Genomic_DNA"/>
</dbReference>
<dbReference type="GO" id="GO:0005886">
    <property type="term" value="C:plasma membrane"/>
    <property type="evidence" value="ECO:0007669"/>
    <property type="project" value="UniProtKB-SubCell"/>
</dbReference>
<dbReference type="CDD" id="cd06580">
    <property type="entry name" value="TM_PBP1_transp_TpRbsC_like"/>
    <property type="match status" value="1"/>
</dbReference>
<keyword evidence="5 6" id="KW-0472">Membrane</keyword>
<keyword evidence="4 6" id="KW-1133">Transmembrane helix</keyword>
<evidence type="ECO:0000256" key="1">
    <source>
        <dbReference type="ARBA" id="ARBA00004651"/>
    </source>
</evidence>
<comment type="caution">
    <text evidence="9">The sequence shown here is derived from an EMBL/GenBank/DDBJ whole genome shotgun (WGS) entry which is preliminary data.</text>
</comment>
<evidence type="ECO:0000313" key="7">
    <source>
        <dbReference type="EMBL" id="GFP18968.1"/>
    </source>
</evidence>
<feature type="transmembrane region" description="Helical" evidence="6">
    <location>
        <begin position="20"/>
        <end position="40"/>
    </location>
</feature>
<dbReference type="AlphaFoldDB" id="A0A6V8PBN9"/>
<evidence type="ECO:0000313" key="8">
    <source>
        <dbReference type="EMBL" id="GFP22914.1"/>
    </source>
</evidence>
<organism evidence="9 12">
    <name type="scientific">Candidatus Hakubella thermalkaliphila</name>
    <dbReference type="NCBI Taxonomy" id="2754717"/>
    <lineage>
        <taxon>Bacteria</taxon>
        <taxon>Bacillati</taxon>
        <taxon>Actinomycetota</taxon>
        <taxon>Actinomycetota incertae sedis</taxon>
        <taxon>Candidatus Hakubellales</taxon>
        <taxon>Candidatus Hakubellaceae</taxon>
        <taxon>Candidatus Hakubella</taxon>
    </lineage>
</organism>
<dbReference type="EMBL" id="BLRZ01000011">
    <property type="protein sequence ID" value="GFP29470.1"/>
    <property type="molecule type" value="Genomic_DNA"/>
</dbReference>
<feature type="transmembrane region" description="Helical" evidence="6">
    <location>
        <begin position="220"/>
        <end position="239"/>
    </location>
</feature>
<keyword evidence="9" id="KW-0813">Transport</keyword>
<evidence type="ECO:0000313" key="9">
    <source>
        <dbReference type="EMBL" id="GFP29470.1"/>
    </source>
</evidence>
<evidence type="ECO:0000256" key="2">
    <source>
        <dbReference type="ARBA" id="ARBA00022475"/>
    </source>
</evidence>
<feature type="transmembrane region" description="Helical" evidence="6">
    <location>
        <begin position="305"/>
        <end position="325"/>
    </location>
</feature>
<evidence type="ECO:0000313" key="12">
    <source>
        <dbReference type="Proteomes" id="UP000588083"/>
    </source>
</evidence>
<dbReference type="RefSeq" id="WP_176236788.1">
    <property type="nucleotide sequence ID" value="NZ_BLRU01000025.1"/>
</dbReference>
<feature type="transmembrane region" description="Helical" evidence="6">
    <location>
        <begin position="84"/>
        <end position="106"/>
    </location>
</feature>
<reference evidence="10 11" key="1">
    <citation type="journal article" date="2020" name="Front. Microbiol.">
        <title>Single-cell genomics of novel Actinobacteria with the Wood-Ljungdahl pathway discovered in a serpentinizing system.</title>
        <authorList>
            <person name="Merino N."/>
            <person name="Kawai M."/>
            <person name="Boyd E.S."/>
            <person name="Colman D.R."/>
            <person name="McGlynn S.E."/>
            <person name="Nealson K.H."/>
            <person name="Kurokawa K."/>
            <person name="Hongoh Y."/>
        </authorList>
    </citation>
    <scope>NUCLEOTIDE SEQUENCE [LARGE SCALE GENOMIC DNA]</scope>
    <source>
        <strain evidence="7 10">S03</strain>
        <strain evidence="8 11">S09_30</strain>
        <strain evidence="9 12">S34</strain>
    </source>
</reference>
<feature type="transmembrane region" description="Helical" evidence="6">
    <location>
        <begin position="113"/>
        <end position="135"/>
    </location>
</feature>
<accession>A0A6V8PBN9</accession>
<keyword evidence="12" id="KW-1185">Reference proteome</keyword>
<evidence type="ECO:0000313" key="11">
    <source>
        <dbReference type="Proteomes" id="UP000585609"/>
    </source>
</evidence>